<accession>A0ACD1AHV2</accession>
<keyword evidence="2" id="KW-1185">Reference proteome</keyword>
<keyword evidence="1" id="KW-0808">Transferase</keyword>
<evidence type="ECO:0000313" key="2">
    <source>
        <dbReference type="Proteomes" id="UP000594014"/>
    </source>
</evidence>
<protein>
    <submittedName>
        <fullName evidence="1">Nucleoside kinase</fullName>
    </submittedName>
</protein>
<evidence type="ECO:0000313" key="1">
    <source>
        <dbReference type="EMBL" id="QOX65915.1"/>
    </source>
</evidence>
<gene>
    <name evidence="1" type="ORF">FRZ06_11550</name>
</gene>
<keyword evidence="1" id="KW-0418">Kinase</keyword>
<proteinExistence type="predicted"/>
<name>A0ACD1AHV2_9FIRM</name>
<dbReference type="Proteomes" id="UP000594014">
    <property type="component" value="Chromosome"/>
</dbReference>
<reference evidence="1" key="1">
    <citation type="submission" date="2019-08" db="EMBL/GenBank/DDBJ databases">
        <title>Genome sequence of Clostridiales bacterium MT110.</title>
        <authorList>
            <person name="Cao J."/>
        </authorList>
    </citation>
    <scope>NUCLEOTIDE SEQUENCE</scope>
    <source>
        <strain evidence="1">MT110</strain>
    </source>
</reference>
<sequence length="551" mass="63490">MIIQLKTGPRELPFERIVEKGTTIEQLISEYQDLPYTVLAAKVDNKISELTKRIENSCCIEFLDMRNQAANLIYQRSLSLLYLKAIQDVLGKVPVEIDNSLNKGLYTEIKTPRPLTIKDVNAIEQKMQQLVKDDAPFVKEIMMREDAMKVLLEAGHNEKARMLQRSDVDLLPFYSIGGFRNFFYGQMVPSARYVSHFELRKYRRGVLLRFPHPSDPGRIPEFEDEILLYKVFGETKKWDRLMGIAYVGDLNEKIDSGEYKEIIQISEALHEKKIAQIADLITKQNKRIVLISGPSSSGKTTFARRLSIQLRVNGKAPLYLGTDDYFVERTQTPHDEHGEPNFEDITALDLDLFNRDMNSLLLGNEVDIPTFDFLHGTKVYGKRITRAKKGQPIIIEGIHGLNKQLTDGIPDEEKFKIYISPLTSLNIDEHNRIPTTDARMLRRMVRDYQFRGHSAQNTINAWPKVRKGEDKNIFPFNGEADVFFNSVHVYELAVLKKYAEPLLKSITREEPEYSEAVRMLKFLQFFKTIEEDSIIVNNSIIREFIGGSIFV</sequence>
<dbReference type="EMBL" id="CP042469">
    <property type="protein sequence ID" value="QOX65915.1"/>
    <property type="molecule type" value="Genomic_DNA"/>
</dbReference>
<organism evidence="1 2">
    <name type="scientific">Anoxybacterium hadale</name>
    <dbReference type="NCBI Taxonomy" id="3408580"/>
    <lineage>
        <taxon>Bacteria</taxon>
        <taxon>Bacillati</taxon>
        <taxon>Bacillota</taxon>
        <taxon>Clostridia</taxon>
        <taxon>Peptostreptococcales</taxon>
        <taxon>Anaerovoracaceae</taxon>
        <taxon>Anoxybacterium</taxon>
    </lineage>
</organism>